<dbReference type="Pfam" id="PF09346">
    <property type="entry name" value="SMI1_KNR4"/>
    <property type="match status" value="1"/>
</dbReference>
<evidence type="ECO:0000259" key="1">
    <source>
        <dbReference type="Pfam" id="PF09346"/>
    </source>
</evidence>
<name>A0ABU5Y7H3_9FLAO</name>
<dbReference type="EMBL" id="JAYKBV010000004">
    <property type="protein sequence ID" value="MEB3039746.1"/>
    <property type="molecule type" value="Genomic_DNA"/>
</dbReference>
<dbReference type="Gene3D" id="3.40.1580.10">
    <property type="entry name" value="SMI1/KNR4-like"/>
    <property type="match status" value="1"/>
</dbReference>
<evidence type="ECO:0000313" key="2">
    <source>
        <dbReference type="EMBL" id="MEB3039746.1"/>
    </source>
</evidence>
<accession>A0ABU5Y7H3</accession>
<dbReference type="InterPro" id="IPR037883">
    <property type="entry name" value="Knr4/Smi1-like_sf"/>
</dbReference>
<comment type="caution">
    <text evidence="2">The sequence shown here is derived from an EMBL/GenBank/DDBJ whole genome shotgun (WGS) entry which is preliminary data.</text>
</comment>
<organism evidence="2 3">
    <name type="scientific">Capnocytophaga gingivalis</name>
    <dbReference type="NCBI Taxonomy" id="1017"/>
    <lineage>
        <taxon>Bacteria</taxon>
        <taxon>Pseudomonadati</taxon>
        <taxon>Bacteroidota</taxon>
        <taxon>Flavobacteriia</taxon>
        <taxon>Flavobacteriales</taxon>
        <taxon>Flavobacteriaceae</taxon>
        <taxon>Capnocytophaga</taxon>
    </lineage>
</organism>
<protein>
    <submittedName>
        <fullName evidence="2">SMI1/KNR4 family protein</fullName>
    </submittedName>
</protein>
<dbReference type="SUPFAM" id="SSF160631">
    <property type="entry name" value="SMI1/KNR4-like"/>
    <property type="match status" value="1"/>
</dbReference>
<dbReference type="InterPro" id="IPR018958">
    <property type="entry name" value="Knr4/Smi1-like_dom"/>
</dbReference>
<reference evidence="2 3" key="1">
    <citation type="submission" date="2023-12" db="EMBL/GenBank/DDBJ databases">
        <title>Genomic sequences of Capnocytophaga and Parvimonas strains.</title>
        <authorList>
            <person name="Watt R.M."/>
            <person name="Wang M."/>
            <person name="Yang T."/>
            <person name="Tong W.M."/>
        </authorList>
    </citation>
    <scope>NUCLEOTIDE SEQUENCE [LARGE SCALE GENOMIC DNA]</scope>
    <source>
        <strain evidence="2 3">CCUG 13156</strain>
    </source>
</reference>
<dbReference type="RefSeq" id="WP_323978941.1">
    <property type="nucleotide sequence ID" value="NZ_JAYKBV010000004.1"/>
</dbReference>
<gene>
    <name evidence="2" type="ORF">VJJ49_03440</name>
</gene>
<proteinExistence type="predicted"/>
<evidence type="ECO:0000313" key="3">
    <source>
        <dbReference type="Proteomes" id="UP001324270"/>
    </source>
</evidence>
<feature type="domain" description="Knr4/Smi1-like" evidence="1">
    <location>
        <begin position="33"/>
        <end position="187"/>
    </location>
</feature>
<keyword evidence="3" id="KW-1185">Reference proteome</keyword>
<sequence length="203" mass="23153">MTLAEQYLEGLKAAYIDNGGEEAWQKLIDTAHGATEADLQSLRNCYPQVPESLLDLLYHIDGTYWRECEKGTICDLILGADEAMGGYPYYLLSAGQIVETKNEAFDFYADYINRKYEEVPIDERITSDASQLHNWLHFSDCMNNGGTSQLFIDFSPSATGKVGQVVRFLHDPDEMVVIADSFDDYLKMLMDREYCFINETDFE</sequence>
<dbReference type="Proteomes" id="UP001324270">
    <property type="component" value="Unassembled WGS sequence"/>
</dbReference>